<gene>
    <name evidence="1" type="ORF">DFI_18980</name>
</gene>
<accession>A0A221T308</accession>
<keyword evidence="2" id="KW-1185">Reference proteome</keyword>
<protein>
    <submittedName>
        <fullName evidence="1">Uncharacterized protein</fullName>
    </submittedName>
</protein>
<keyword evidence="1" id="KW-0614">Plasmid</keyword>
<organism evidence="1 2">
    <name type="scientific">Deinococcus ficus</name>
    <dbReference type="NCBI Taxonomy" id="317577"/>
    <lineage>
        <taxon>Bacteria</taxon>
        <taxon>Thermotogati</taxon>
        <taxon>Deinococcota</taxon>
        <taxon>Deinococci</taxon>
        <taxon>Deinococcales</taxon>
        <taxon>Deinococcaceae</taxon>
        <taxon>Deinococcus</taxon>
    </lineage>
</organism>
<dbReference type="RefSeq" id="WP_027462727.1">
    <property type="nucleotide sequence ID" value="NZ_CP021084.1"/>
</dbReference>
<dbReference type="KEGG" id="dfc:DFI_18980"/>
<name>A0A221T308_9DEIO</name>
<evidence type="ECO:0000313" key="1">
    <source>
        <dbReference type="EMBL" id="ASN83284.1"/>
    </source>
</evidence>
<dbReference type="EMBL" id="CP021084">
    <property type="protein sequence ID" value="ASN83284.1"/>
    <property type="molecule type" value="Genomic_DNA"/>
</dbReference>
<dbReference type="AlphaFoldDB" id="A0A221T308"/>
<evidence type="ECO:0000313" key="2">
    <source>
        <dbReference type="Proteomes" id="UP000259030"/>
    </source>
</evidence>
<dbReference type="Proteomes" id="UP000259030">
    <property type="component" value="Plasmid pDFI3"/>
</dbReference>
<geneLocation type="plasmid" evidence="2">
    <name>pdfi3</name>
</geneLocation>
<reference evidence="1 2" key="1">
    <citation type="submission" date="2017-05" db="EMBL/GenBank/DDBJ databases">
        <title>The complete genome sequence of Deinococcus ficus isolated from the rhizosphere of the Ficus religiosa L. in Taiwan.</title>
        <authorList>
            <person name="Wu K.-M."/>
            <person name="Liao T.-L."/>
            <person name="Liu Y.-M."/>
            <person name="Young C.-C."/>
            <person name="Tsai S.-F."/>
        </authorList>
    </citation>
    <scope>NUCLEOTIDE SEQUENCE [LARGE SCALE GENOMIC DNA]</scope>
    <source>
        <strain evidence="1 2">CC-FR2-10</strain>
        <plasmid evidence="2">pdfi3</plasmid>
    </source>
</reference>
<sequence length="481" mass="54063">MTHANLFAQIYLALCAALHSKRPLGLARKLSSERKWQIERALYGLLKNDARFTPWFEKVTTAMSAAEHDYAAKKVMARELTGAYATAQLLSKAFPRMDVIDGESQILGYALVDVREVEVLFKLLGFIGMDELSEKRLVSKQPRAIRRTTLAGITKQPIQAVIGVPVKGADGKTRWHGPITYLSDMRGTVEFHESREDADRTQVYNSERTIVAEYDLRAIRSAFGEENARRDALNRQRTERYQTKVAAATPLPLLPLPTARTVREWQAVMTSSDTPSAARVLIDREFQKRGEMTTFLADETRNDTDPSVTARIEKFEALKASFYARVEKVYRDENDRREEHNRKAARLTLPAAPDLLPHLVFNEPGGLKVDQELAAWEQIANDADTPFAAKMVIQGAIERYTSSRAKFVCYTVKEGRTEADSKSIKLNQFGLYAFDQKKDDEDAPVPEVSGLPSTRHPYGELAAFLQEVSTFTDDVPAEAAD</sequence>
<proteinExistence type="predicted"/>